<gene>
    <name evidence="1" type="ORF">SAMN05444123_103406</name>
</gene>
<keyword evidence="2" id="KW-1185">Reference proteome</keyword>
<name>A0A1H8QY12_9BRAD</name>
<evidence type="ECO:0000313" key="1">
    <source>
        <dbReference type="EMBL" id="SEO58956.1"/>
    </source>
</evidence>
<dbReference type="Proteomes" id="UP000199615">
    <property type="component" value="Unassembled WGS sequence"/>
</dbReference>
<evidence type="ECO:0008006" key="3">
    <source>
        <dbReference type="Google" id="ProtNLM"/>
    </source>
</evidence>
<dbReference type="AlphaFoldDB" id="A0A1H8QY12"/>
<proteinExistence type="predicted"/>
<evidence type="ECO:0000313" key="2">
    <source>
        <dbReference type="Proteomes" id="UP000199615"/>
    </source>
</evidence>
<sequence length="563" mass="60497">MIEHYILSGRNLTYVAHLKIRMKTGTISGVLAFAAASVAVWVAFLTTTPSAQALPLFARQTGQPCGNCHTDVLGLTPFGRRFKLGGYTLGGGPFRKTLFPIPPSGKVFPTVSDFNSVLAPGSAPKDAVAELRSYAETTSGSGDQLRKPPQGSAQQAINSSFAAVQPQAEEDPGWLPPLAVMLIAGSTHTQAPDPGWTPGVNQWKANDNVGMAQASLFAGGAMSDNVGVFAQLTYAFPGIADPAGVWTWDNVDVRYATAGQIAGVDVLFGITAHNNPTVQDVWNTAPAWTHPYFTTQLGFTGPAAATVIDGPYGQRVGGVGGYLFINDMLYLEATGYKTLGFNATKRLGADPLGGPGQIAGIAPYGRIALEQRFGDHNLMVGGFASRFEVYPWAFNGDPTIVGESSYGMTNKYTDYGVDTQYQYRGADYWVIMKAAYIREDQRYDAGWTSAVQPANLTNGLNTLRVSSTVAIGGDNRVVATGQYFRTWGTPDIGLYAANAGNVPDTTGFMAELAYLPFGTSKSPYWPWFNTRVGVQYFYYTKFDGDTATPHDKNTFIVYSTILF</sequence>
<reference evidence="2" key="1">
    <citation type="submission" date="2016-10" db="EMBL/GenBank/DDBJ databases">
        <authorList>
            <person name="Varghese N."/>
            <person name="Submissions S."/>
        </authorList>
    </citation>
    <scope>NUCLEOTIDE SEQUENCE [LARGE SCALE GENOMIC DNA]</scope>
    <source>
        <strain evidence="2">DSM 123</strain>
    </source>
</reference>
<protein>
    <recommendedName>
        <fullName evidence="3">Cytochrome c domain-containing protein</fullName>
    </recommendedName>
</protein>
<accession>A0A1H8QY12</accession>
<organism evidence="1 2">
    <name type="scientific">Rhodopseudomonas pseudopalustris</name>
    <dbReference type="NCBI Taxonomy" id="1513892"/>
    <lineage>
        <taxon>Bacteria</taxon>
        <taxon>Pseudomonadati</taxon>
        <taxon>Pseudomonadota</taxon>
        <taxon>Alphaproteobacteria</taxon>
        <taxon>Hyphomicrobiales</taxon>
        <taxon>Nitrobacteraceae</taxon>
        <taxon>Rhodopseudomonas</taxon>
    </lineage>
</organism>
<dbReference type="EMBL" id="FODT01000003">
    <property type="protein sequence ID" value="SEO58956.1"/>
    <property type="molecule type" value="Genomic_DNA"/>
</dbReference>